<feature type="region of interest" description="Disordered" evidence="1">
    <location>
        <begin position="158"/>
        <end position="180"/>
    </location>
</feature>
<gene>
    <name evidence="2" type="ORF">LY79DRAFT_584198</name>
</gene>
<reference evidence="2" key="1">
    <citation type="submission" date="2021-06" db="EMBL/GenBank/DDBJ databases">
        <title>Comparative genomics, transcriptomics and evolutionary studies reveal genomic signatures of adaptation to plant cell wall in hemibiotrophic fungi.</title>
        <authorList>
            <consortium name="DOE Joint Genome Institute"/>
            <person name="Baroncelli R."/>
            <person name="Diaz J.F."/>
            <person name="Benocci T."/>
            <person name="Peng M."/>
            <person name="Battaglia E."/>
            <person name="Haridas S."/>
            <person name="Andreopoulos W."/>
            <person name="Labutti K."/>
            <person name="Pangilinan J."/>
            <person name="Floch G.L."/>
            <person name="Makela M.R."/>
            <person name="Henrissat B."/>
            <person name="Grigoriev I.V."/>
            <person name="Crouch J.A."/>
            <person name="De Vries R.P."/>
            <person name="Sukno S.A."/>
            <person name="Thon M.R."/>
        </authorList>
    </citation>
    <scope>NUCLEOTIDE SEQUENCE</scope>
    <source>
        <strain evidence="2">CBS 125086</strain>
    </source>
</reference>
<feature type="compositionally biased region" description="Polar residues" evidence="1">
    <location>
        <begin position="120"/>
        <end position="143"/>
    </location>
</feature>
<dbReference type="GeneID" id="85444621"/>
<dbReference type="EMBL" id="JAHLJV010000109">
    <property type="protein sequence ID" value="KAK1570212.1"/>
    <property type="molecule type" value="Genomic_DNA"/>
</dbReference>
<feature type="region of interest" description="Disordered" evidence="1">
    <location>
        <begin position="115"/>
        <end position="143"/>
    </location>
</feature>
<proteinExistence type="predicted"/>
<comment type="caution">
    <text evidence="2">The sequence shown here is derived from an EMBL/GenBank/DDBJ whole genome shotgun (WGS) entry which is preliminary data.</text>
</comment>
<feature type="region of interest" description="Disordered" evidence="1">
    <location>
        <begin position="1"/>
        <end position="95"/>
    </location>
</feature>
<evidence type="ECO:0000313" key="2">
    <source>
        <dbReference type="EMBL" id="KAK1570212.1"/>
    </source>
</evidence>
<sequence>MSNVTEQHKTDPGLDLSTVVEEEADPGFHRPFVHGMRPRTQTMTGTNPDGTERCPFPLDPNSKTTHRGQHSPLTDQDVQSRERMPVRMPDPSNTPVMVANLMHTVEKSKYESVTHVAPEQATSGQPSTNPSLPCSNNNILPQSPQDLGVIDLTTVATGSSTTPAPPCTISSGQSIVIQSH</sequence>
<dbReference type="RefSeq" id="XP_060408363.1">
    <property type="nucleotide sequence ID" value="XM_060560381.1"/>
</dbReference>
<name>A0AAD8UYY7_9PEZI</name>
<accession>A0AAD8UYY7</accession>
<evidence type="ECO:0000256" key="1">
    <source>
        <dbReference type="SAM" id="MobiDB-lite"/>
    </source>
</evidence>
<dbReference type="AlphaFoldDB" id="A0AAD8UYY7"/>
<feature type="compositionally biased region" description="Polar residues" evidence="1">
    <location>
        <begin position="39"/>
        <end position="49"/>
    </location>
</feature>
<dbReference type="Proteomes" id="UP001230504">
    <property type="component" value="Unassembled WGS sequence"/>
</dbReference>
<feature type="compositionally biased region" description="Basic and acidic residues" evidence="1">
    <location>
        <begin position="1"/>
        <end position="12"/>
    </location>
</feature>
<protein>
    <submittedName>
        <fullName evidence="2">Uncharacterized protein</fullName>
    </submittedName>
</protein>
<evidence type="ECO:0000313" key="3">
    <source>
        <dbReference type="Proteomes" id="UP001230504"/>
    </source>
</evidence>
<organism evidence="2 3">
    <name type="scientific">Colletotrichum navitas</name>
    <dbReference type="NCBI Taxonomy" id="681940"/>
    <lineage>
        <taxon>Eukaryota</taxon>
        <taxon>Fungi</taxon>
        <taxon>Dikarya</taxon>
        <taxon>Ascomycota</taxon>
        <taxon>Pezizomycotina</taxon>
        <taxon>Sordariomycetes</taxon>
        <taxon>Hypocreomycetidae</taxon>
        <taxon>Glomerellales</taxon>
        <taxon>Glomerellaceae</taxon>
        <taxon>Colletotrichum</taxon>
        <taxon>Colletotrichum graminicola species complex</taxon>
    </lineage>
</organism>
<keyword evidence="3" id="KW-1185">Reference proteome</keyword>